<gene>
    <name evidence="2" type="ORF">FD32_GL001178</name>
</gene>
<name>A0A0R1XI77_9LACO</name>
<feature type="region of interest" description="Disordered" evidence="1">
    <location>
        <begin position="734"/>
        <end position="754"/>
    </location>
</feature>
<dbReference type="Proteomes" id="UP000051412">
    <property type="component" value="Unassembled WGS sequence"/>
</dbReference>
<dbReference type="OrthoDB" id="2442802at2"/>
<comment type="caution">
    <text evidence="2">The sequence shown here is derived from an EMBL/GenBank/DDBJ whole genome shotgun (WGS) entry which is preliminary data.</text>
</comment>
<accession>A0A0R1XI77</accession>
<reference evidence="2 3" key="1">
    <citation type="journal article" date="2015" name="Genome Announc.">
        <title>Expanding the biotechnology potential of lactobacilli through comparative genomics of 213 strains and associated genera.</title>
        <authorList>
            <person name="Sun Z."/>
            <person name="Harris H.M."/>
            <person name="McCann A."/>
            <person name="Guo C."/>
            <person name="Argimon S."/>
            <person name="Zhang W."/>
            <person name="Yang X."/>
            <person name="Jeffery I.B."/>
            <person name="Cooney J.C."/>
            <person name="Kagawa T.F."/>
            <person name="Liu W."/>
            <person name="Song Y."/>
            <person name="Salvetti E."/>
            <person name="Wrobel A."/>
            <person name="Rasinkangas P."/>
            <person name="Parkhill J."/>
            <person name="Rea M.C."/>
            <person name="O'Sullivan O."/>
            <person name="Ritari J."/>
            <person name="Douillard F.P."/>
            <person name="Paul Ross R."/>
            <person name="Yang R."/>
            <person name="Briner A.E."/>
            <person name="Felis G.E."/>
            <person name="de Vos W.M."/>
            <person name="Barrangou R."/>
            <person name="Klaenhammer T.R."/>
            <person name="Caufield P.W."/>
            <person name="Cui Y."/>
            <person name="Zhang H."/>
            <person name="O'Toole P.W."/>
        </authorList>
    </citation>
    <scope>NUCLEOTIDE SEQUENCE [LARGE SCALE GENOMIC DNA]</scope>
    <source>
        <strain evidence="2 3">DSM 6035</strain>
    </source>
</reference>
<dbReference type="AlphaFoldDB" id="A0A0R1XI77"/>
<dbReference type="SUPFAM" id="SSF52540">
    <property type="entry name" value="P-loop containing nucleoside triphosphate hydrolases"/>
    <property type="match status" value="1"/>
</dbReference>
<sequence length="762" mass="87333">MSNEPDLTKLNIVFNGQKTPPLKINQLFDSRRFNHFTAITGHVEADFVNQYLSKFIQAEVVIGAQENARGKSAEEVVTKVALTDALLAVANKKPAKLFEALSSSNQANILNGLFQFEYAPVQAIYSRFYLLSNPDTGDTRVILGSIDLDQASFDDQHNQYSEILIFDNDKRLFNNLMDHFKHDIKPVLRPYFSDNLLQAAQKQLDESAKDKSGGSNVVILDNDTTNAIAAADMTDIISHDVQQQMDTNIIPHDTTISMRNVTMDRSQVKEAIERDTKQHDTVYTLQKTSVSPRAAKPKIKSREKIYEQVKEALVSGMSPQQRSAEKKYTTFLYDRPMERNLVNNNSGLYVPNDAGTHPIPFGKLATISQIRESLKSIDDVMKGYQKYVIDYSDDYGKRFYEAILYCFTAPFLWEIRTKASLNPEDGNDVPNFLIFGATAGSGKSTLLRIINQLTWNTDRSLIDFGTIYPEETAQKKNKTVEAIEHYMKEGSSYPVLLDEIEPYFFQQDQYSRHLVVDTMNELINHPQAVAPLIGTTNYDSGFTMLRETARRTYYLQIDKVIDDRLKGEANRYIYNVRQTLNNTLFKDFVMRMANLLEDDNTAWRMFDQKTGRLDFLANTRKIFKSYYEMAGIEIPPYFADTICDDFKESSRNTWAKLYLTQEDDFKYRKEDDSLLFDISKLNTLNGFTADSIEEYRNALPIELCVDGINGKRGKFVEIKAPDFFKWIGEHNPYEEDEQTHEDNSGQAAEEPKKKGFWARLFG</sequence>
<dbReference type="RefSeq" id="WP_047769571.1">
    <property type="nucleotide sequence ID" value="NZ_AZGM01000020.1"/>
</dbReference>
<evidence type="ECO:0000313" key="3">
    <source>
        <dbReference type="Proteomes" id="UP000051412"/>
    </source>
</evidence>
<organism evidence="2 3">
    <name type="scientific">Limosilactobacillus panis DSM 6035</name>
    <dbReference type="NCBI Taxonomy" id="1423782"/>
    <lineage>
        <taxon>Bacteria</taxon>
        <taxon>Bacillati</taxon>
        <taxon>Bacillota</taxon>
        <taxon>Bacilli</taxon>
        <taxon>Lactobacillales</taxon>
        <taxon>Lactobacillaceae</taxon>
        <taxon>Limosilactobacillus</taxon>
    </lineage>
</organism>
<dbReference type="STRING" id="1423782.FD32_GL001178"/>
<keyword evidence="3" id="KW-1185">Reference proteome</keyword>
<evidence type="ECO:0000256" key="1">
    <source>
        <dbReference type="SAM" id="MobiDB-lite"/>
    </source>
</evidence>
<dbReference type="EMBL" id="AZGM01000020">
    <property type="protein sequence ID" value="KRM29778.1"/>
    <property type="molecule type" value="Genomic_DNA"/>
</dbReference>
<evidence type="ECO:0000313" key="2">
    <source>
        <dbReference type="EMBL" id="KRM29778.1"/>
    </source>
</evidence>
<dbReference type="PATRIC" id="fig|1423782.4.peg.1229"/>
<proteinExistence type="predicted"/>
<protein>
    <submittedName>
        <fullName evidence="2">Uncharacterized protein</fullName>
    </submittedName>
</protein>
<dbReference type="InterPro" id="IPR027417">
    <property type="entry name" value="P-loop_NTPase"/>
</dbReference>